<evidence type="ECO:0000256" key="1">
    <source>
        <dbReference type="ARBA" id="ARBA00007754"/>
    </source>
</evidence>
<dbReference type="SUPFAM" id="SSF51445">
    <property type="entry name" value="(Trans)glycosidases"/>
    <property type="match status" value="1"/>
</dbReference>
<dbReference type="GO" id="GO:0016985">
    <property type="term" value="F:mannan endo-1,4-beta-mannosidase activity"/>
    <property type="evidence" value="ECO:0007669"/>
    <property type="project" value="InterPro"/>
</dbReference>
<reference evidence="7" key="1">
    <citation type="submission" date="2021-01" db="EMBL/GenBank/DDBJ databases">
        <title>Whole genome shotgun sequence of Rhizocola hellebori NBRC 109834.</title>
        <authorList>
            <person name="Komaki H."/>
            <person name="Tamura T."/>
        </authorList>
    </citation>
    <scope>NUCLEOTIDE SEQUENCE</scope>
    <source>
        <strain evidence="7">NBRC 109834</strain>
    </source>
</reference>
<dbReference type="Gene3D" id="3.20.20.80">
    <property type="entry name" value="Glycosidases"/>
    <property type="match status" value="1"/>
</dbReference>
<keyword evidence="8" id="KW-1185">Reference proteome</keyword>
<keyword evidence="5" id="KW-0732">Signal</keyword>
<proteinExistence type="inferred from homology"/>
<dbReference type="PROSITE" id="PS51257">
    <property type="entry name" value="PROKAR_LIPOPROTEIN"/>
    <property type="match status" value="1"/>
</dbReference>
<organism evidence="7 8">
    <name type="scientific">Rhizocola hellebori</name>
    <dbReference type="NCBI Taxonomy" id="1392758"/>
    <lineage>
        <taxon>Bacteria</taxon>
        <taxon>Bacillati</taxon>
        <taxon>Actinomycetota</taxon>
        <taxon>Actinomycetes</taxon>
        <taxon>Micromonosporales</taxon>
        <taxon>Micromonosporaceae</taxon>
        <taxon>Rhizocola</taxon>
    </lineage>
</organism>
<evidence type="ECO:0000256" key="5">
    <source>
        <dbReference type="SAM" id="SignalP"/>
    </source>
</evidence>
<comment type="similarity">
    <text evidence="1 4">Belongs to the glycosyl hydrolase 26 family.</text>
</comment>
<protein>
    <recommendedName>
        <fullName evidence="6">GH26 domain-containing protein</fullName>
    </recommendedName>
</protein>
<feature type="chain" id="PRO_5035217475" description="GH26 domain-containing protein" evidence="5">
    <location>
        <begin position="24"/>
        <end position="317"/>
    </location>
</feature>
<dbReference type="RefSeq" id="WP_239123708.1">
    <property type="nucleotide sequence ID" value="NZ_BONY01000012.1"/>
</dbReference>
<gene>
    <name evidence="7" type="ORF">Rhe02_25090</name>
</gene>
<sequence>MTTLRILVVATVLALSACSPDVAPSPPIATGSASSGPVAVPRQGALFGAWVKPESYSQPGRLDAVSRFETALGRRLDIVNTYRRLHEPIGTESDLHFLGTGSTLMISWAGTSSEDILAGLVDKEIREHAQQIRSLHAPILLRLRWEMDRPNLASSVGTPERYHQAWRYVRQIFAQERATNVSWVFCPTAEGFAAQRAAAYYPGDDTVDWTCVDVYSGSTLRPMAQLLEPFLHWASTRPKPIMIGEYGVARAWPSAKRAAWLTDAAQVFRANPQIKAVLYFESNPEDRTDHGEFALSDDQPALAAFIETAHDPHFHTR</sequence>
<feature type="domain" description="GH26" evidence="6">
    <location>
        <begin position="28"/>
        <end position="317"/>
    </location>
</feature>
<dbReference type="PROSITE" id="PS51764">
    <property type="entry name" value="GH26"/>
    <property type="match status" value="1"/>
</dbReference>
<dbReference type="Proteomes" id="UP000612899">
    <property type="component" value="Unassembled WGS sequence"/>
</dbReference>
<dbReference type="PANTHER" id="PTHR40079">
    <property type="entry name" value="MANNAN ENDO-1,4-BETA-MANNOSIDASE E-RELATED"/>
    <property type="match status" value="1"/>
</dbReference>
<name>A0A8J3Q6T5_9ACTN</name>
<keyword evidence="3 4" id="KW-0326">Glycosidase</keyword>
<evidence type="ECO:0000256" key="4">
    <source>
        <dbReference type="PROSITE-ProRule" id="PRU01100"/>
    </source>
</evidence>
<dbReference type="InterPro" id="IPR022790">
    <property type="entry name" value="GH26_dom"/>
</dbReference>
<feature type="active site" description="Nucleophile" evidence="4">
    <location>
        <position position="245"/>
    </location>
</feature>
<evidence type="ECO:0000313" key="8">
    <source>
        <dbReference type="Proteomes" id="UP000612899"/>
    </source>
</evidence>
<evidence type="ECO:0000259" key="6">
    <source>
        <dbReference type="PROSITE" id="PS51764"/>
    </source>
</evidence>
<comment type="caution">
    <text evidence="7">The sequence shown here is derived from an EMBL/GenBank/DDBJ whole genome shotgun (WGS) entry which is preliminary data.</text>
</comment>
<keyword evidence="2 4" id="KW-0378">Hydrolase</keyword>
<dbReference type="PANTHER" id="PTHR40079:SF4">
    <property type="entry name" value="GH26 DOMAIN-CONTAINING PROTEIN-RELATED"/>
    <property type="match status" value="1"/>
</dbReference>
<evidence type="ECO:0000313" key="7">
    <source>
        <dbReference type="EMBL" id="GIH04442.1"/>
    </source>
</evidence>
<evidence type="ECO:0000256" key="2">
    <source>
        <dbReference type="ARBA" id="ARBA00022801"/>
    </source>
</evidence>
<feature type="signal peptide" evidence="5">
    <location>
        <begin position="1"/>
        <end position="23"/>
    </location>
</feature>
<dbReference type="GO" id="GO:0006080">
    <property type="term" value="P:substituted mannan metabolic process"/>
    <property type="evidence" value="ECO:0007669"/>
    <property type="project" value="InterPro"/>
</dbReference>
<dbReference type="InterPro" id="IPR017853">
    <property type="entry name" value="GH"/>
</dbReference>
<dbReference type="Pfam" id="PF02156">
    <property type="entry name" value="Glyco_hydro_26"/>
    <property type="match status" value="1"/>
</dbReference>
<dbReference type="AlphaFoldDB" id="A0A8J3Q6T5"/>
<accession>A0A8J3Q6T5</accession>
<feature type="active site" description="Proton donor" evidence="4">
    <location>
        <position position="146"/>
    </location>
</feature>
<evidence type="ECO:0000256" key="3">
    <source>
        <dbReference type="ARBA" id="ARBA00023295"/>
    </source>
</evidence>
<dbReference type="InterPro" id="IPR000805">
    <property type="entry name" value="Glyco_hydro_26"/>
</dbReference>
<dbReference type="EMBL" id="BONY01000012">
    <property type="protein sequence ID" value="GIH04442.1"/>
    <property type="molecule type" value="Genomic_DNA"/>
</dbReference>